<dbReference type="EMBL" id="RQTK01000125">
    <property type="protein sequence ID" value="RUS86879.1"/>
    <property type="molecule type" value="Genomic_DNA"/>
</dbReference>
<feature type="transmembrane region" description="Helical" evidence="1">
    <location>
        <begin position="82"/>
        <end position="107"/>
    </location>
</feature>
<keyword evidence="3" id="KW-1185">Reference proteome</keyword>
<accession>A0A3S1HVF8</accession>
<feature type="transmembrane region" description="Helical" evidence="1">
    <location>
        <begin position="58"/>
        <end position="76"/>
    </location>
</feature>
<keyword evidence="1" id="KW-0472">Membrane</keyword>
<dbReference type="Proteomes" id="UP000271974">
    <property type="component" value="Unassembled WGS sequence"/>
</dbReference>
<gene>
    <name evidence="2" type="ORF">EGW08_005358</name>
</gene>
<comment type="caution">
    <text evidence="2">The sequence shown here is derived from an EMBL/GenBank/DDBJ whole genome shotgun (WGS) entry which is preliminary data.</text>
</comment>
<protein>
    <submittedName>
        <fullName evidence="2">Uncharacterized protein</fullName>
    </submittedName>
</protein>
<evidence type="ECO:0000313" key="2">
    <source>
        <dbReference type="EMBL" id="RUS86879.1"/>
    </source>
</evidence>
<name>A0A3S1HVF8_ELYCH</name>
<keyword evidence="1" id="KW-0812">Transmembrane</keyword>
<sequence>MMRNTVMPVFGTAADVFARTGGRPRRDTWGCYRFGIGLVATVTNTCTTLVSHTQGHTARVLVGMIVGVPIAAYTAGPRDRTYMYWFLGFLVLLLLLMLFLLLFLLLLL</sequence>
<reference evidence="2 3" key="1">
    <citation type="submission" date="2019-01" db="EMBL/GenBank/DDBJ databases">
        <title>A draft genome assembly of the solar-powered sea slug Elysia chlorotica.</title>
        <authorList>
            <person name="Cai H."/>
            <person name="Li Q."/>
            <person name="Fang X."/>
            <person name="Li J."/>
            <person name="Curtis N.E."/>
            <person name="Altenburger A."/>
            <person name="Shibata T."/>
            <person name="Feng M."/>
            <person name="Maeda T."/>
            <person name="Schwartz J.A."/>
            <person name="Shigenobu S."/>
            <person name="Lundholm N."/>
            <person name="Nishiyama T."/>
            <person name="Yang H."/>
            <person name="Hasebe M."/>
            <person name="Li S."/>
            <person name="Pierce S.K."/>
            <person name="Wang J."/>
        </authorList>
    </citation>
    <scope>NUCLEOTIDE SEQUENCE [LARGE SCALE GENOMIC DNA]</scope>
    <source>
        <strain evidence="2">EC2010</strain>
        <tissue evidence="2">Whole organism of an adult</tissue>
    </source>
</reference>
<organism evidence="2 3">
    <name type="scientific">Elysia chlorotica</name>
    <name type="common">Eastern emerald elysia</name>
    <name type="synonym">Sea slug</name>
    <dbReference type="NCBI Taxonomy" id="188477"/>
    <lineage>
        <taxon>Eukaryota</taxon>
        <taxon>Metazoa</taxon>
        <taxon>Spiralia</taxon>
        <taxon>Lophotrochozoa</taxon>
        <taxon>Mollusca</taxon>
        <taxon>Gastropoda</taxon>
        <taxon>Heterobranchia</taxon>
        <taxon>Euthyneura</taxon>
        <taxon>Panpulmonata</taxon>
        <taxon>Sacoglossa</taxon>
        <taxon>Placobranchoidea</taxon>
        <taxon>Plakobranchidae</taxon>
        <taxon>Elysia</taxon>
    </lineage>
</organism>
<dbReference type="AlphaFoldDB" id="A0A3S1HVF8"/>
<evidence type="ECO:0000313" key="3">
    <source>
        <dbReference type="Proteomes" id="UP000271974"/>
    </source>
</evidence>
<evidence type="ECO:0000256" key="1">
    <source>
        <dbReference type="SAM" id="Phobius"/>
    </source>
</evidence>
<feature type="transmembrane region" description="Helical" evidence="1">
    <location>
        <begin position="34"/>
        <end position="51"/>
    </location>
</feature>
<keyword evidence="1" id="KW-1133">Transmembrane helix</keyword>
<proteinExistence type="predicted"/>